<gene>
    <name evidence="2" type="ORF">HZY94_04065</name>
</gene>
<organism evidence="2 3">
    <name type="scientific">Streptococcus danieliae</name>
    <dbReference type="NCBI Taxonomy" id="747656"/>
    <lineage>
        <taxon>Bacteria</taxon>
        <taxon>Bacillati</taxon>
        <taxon>Bacillota</taxon>
        <taxon>Bacilli</taxon>
        <taxon>Lactobacillales</taxon>
        <taxon>Streptococcaceae</taxon>
        <taxon>Streptococcus</taxon>
    </lineage>
</organism>
<name>A0A7Z0M5Z8_9STRE</name>
<dbReference type="InterPro" id="IPR013216">
    <property type="entry name" value="Methyltransf_11"/>
</dbReference>
<dbReference type="EMBL" id="JACBXX010000101">
    <property type="protein sequence ID" value="NYS96356.1"/>
    <property type="molecule type" value="Genomic_DNA"/>
</dbReference>
<dbReference type="AlphaFoldDB" id="A0A7Z0M5Z8"/>
<evidence type="ECO:0000313" key="3">
    <source>
        <dbReference type="Proteomes" id="UP000589521"/>
    </source>
</evidence>
<comment type="caution">
    <text evidence="2">The sequence shown here is derived from an EMBL/GenBank/DDBJ whole genome shotgun (WGS) entry which is preliminary data.</text>
</comment>
<dbReference type="Pfam" id="PF08241">
    <property type="entry name" value="Methyltransf_11"/>
    <property type="match status" value="1"/>
</dbReference>
<dbReference type="GO" id="GO:0008757">
    <property type="term" value="F:S-adenosylmethionine-dependent methyltransferase activity"/>
    <property type="evidence" value="ECO:0007669"/>
    <property type="project" value="InterPro"/>
</dbReference>
<protein>
    <submittedName>
        <fullName evidence="2">Methyltransferase domain-containing protein</fullName>
    </submittedName>
</protein>
<dbReference type="GO" id="GO:0032259">
    <property type="term" value="P:methylation"/>
    <property type="evidence" value="ECO:0007669"/>
    <property type="project" value="UniProtKB-KW"/>
</dbReference>
<accession>A0A7Z0M5Z8</accession>
<keyword evidence="2" id="KW-0489">Methyltransferase</keyword>
<keyword evidence="2" id="KW-0808">Transferase</keyword>
<evidence type="ECO:0000259" key="1">
    <source>
        <dbReference type="Pfam" id="PF08241"/>
    </source>
</evidence>
<dbReference type="Proteomes" id="UP000589521">
    <property type="component" value="Unassembled WGS sequence"/>
</dbReference>
<sequence>MLNEFIHKKFQRRAEQLEVIDNLYNDTTFSEYYRLIIEQDSLLENDLDIYKRYFDKTMPVLEIGSGTGRIFNPLFQAGYDVYGIEPFEEMSQYIDENGRDRIYPLTLQEIESLPKNNIEVIIIPATSVSLFSLSDFEYFLESIKRQQPFIKRIIFDFLKEDFFLDSMDSIQSHTLGLGKFYYVNFFDQSREKIIYNLANSEKLGISVKYAYSHTSVKILFEKLGIGFNVISDSNCYTMVEGVFHEKE</sequence>
<proteinExistence type="predicted"/>
<dbReference type="InterPro" id="IPR029063">
    <property type="entry name" value="SAM-dependent_MTases_sf"/>
</dbReference>
<reference evidence="2 3" key="1">
    <citation type="submission" date="2020-07" db="EMBL/GenBank/DDBJ databases">
        <title>MOT database genomes.</title>
        <authorList>
            <person name="Joseph S."/>
            <person name="Aduse-Opoku J."/>
            <person name="Hashim A."/>
            <person name="Wade W."/>
            <person name="Curtis M."/>
        </authorList>
    </citation>
    <scope>NUCLEOTIDE SEQUENCE [LARGE SCALE GENOMIC DNA]</scope>
    <source>
        <strain evidence="2 3">STR</strain>
    </source>
</reference>
<dbReference type="SUPFAM" id="SSF53335">
    <property type="entry name" value="S-adenosyl-L-methionine-dependent methyltransferases"/>
    <property type="match status" value="1"/>
</dbReference>
<dbReference type="Gene3D" id="3.40.50.150">
    <property type="entry name" value="Vaccinia Virus protein VP39"/>
    <property type="match status" value="1"/>
</dbReference>
<feature type="domain" description="Methyltransferase type 11" evidence="1">
    <location>
        <begin position="61"/>
        <end position="145"/>
    </location>
</feature>
<evidence type="ECO:0000313" key="2">
    <source>
        <dbReference type="EMBL" id="NYS96356.1"/>
    </source>
</evidence>
<dbReference type="RefSeq" id="WP_179925109.1">
    <property type="nucleotide sequence ID" value="NZ_JACBXX010000101.1"/>
</dbReference>